<feature type="compositionally biased region" description="Polar residues" evidence="2">
    <location>
        <begin position="20"/>
        <end position="32"/>
    </location>
</feature>
<dbReference type="HOGENOM" id="CLU_074864_0_0_1"/>
<reference evidence="4 5" key="1">
    <citation type="submission" date="2014-06" db="EMBL/GenBank/DDBJ databases">
        <title>Evolutionary Origins and Diversification of the Mycorrhizal Mutualists.</title>
        <authorList>
            <consortium name="DOE Joint Genome Institute"/>
            <consortium name="Mycorrhizal Genomics Consortium"/>
            <person name="Kohler A."/>
            <person name="Kuo A."/>
            <person name="Nagy L.G."/>
            <person name="Floudas D."/>
            <person name="Copeland A."/>
            <person name="Barry K.W."/>
            <person name="Cichocki N."/>
            <person name="Veneault-Fourrey C."/>
            <person name="LaButti K."/>
            <person name="Lindquist E.A."/>
            <person name="Lipzen A."/>
            <person name="Lundell T."/>
            <person name="Morin E."/>
            <person name="Murat C."/>
            <person name="Riley R."/>
            <person name="Ohm R."/>
            <person name="Sun H."/>
            <person name="Tunlid A."/>
            <person name="Henrissat B."/>
            <person name="Grigoriev I.V."/>
            <person name="Hibbett D.S."/>
            <person name="Martin F."/>
        </authorList>
    </citation>
    <scope>NUCLEOTIDE SEQUENCE [LARGE SCALE GENOMIC DNA]</scope>
    <source>
        <strain evidence="4 5">SS14</strain>
    </source>
</reference>
<dbReference type="Proteomes" id="UP000054279">
    <property type="component" value="Unassembled WGS sequence"/>
</dbReference>
<dbReference type="InterPro" id="IPR016159">
    <property type="entry name" value="Cullin_repeat-like_dom_sf"/>
</dbReference>
<dbReference type="InterPro" id="IPR001373">
    <property type="entry name" value="Cullin_N"/>
</dbReference>
<dbReference type="EMBL" id="KN837113">
    <property type="protein sequence ID" value="KIJ45105.1"/>
    <property type="molecule type" value="Genomic_DNA"/>
</dbReference>
<feature type="compositionally biased region" description="Low complexity" evidence="2">
    <location>
        <begin position="8"/>
        <end position="19"/>
    </location>
</feature>
<name>A0A0C9W0X0_SPHS4</name>
<evidence type="ECO:0000313" key="5">
    <source>
        <dbReference type="Proteomes" id="UP000054279"/>
    </source>
</evidence>
<dbReference type="Pfam" id="PF00888">
    <property type="entry name" value="Cullin"/>
    <property type="match status" value="1"/>
</dbReference>
<accession>A0A0C9W0X0</accession>
<organism evidence="4 5">
    <name type="scientific">Sphaerobolus stellatus (strain SS14)</name>
    <dbReference type="NCBI Taxonomy" id="990650"/>
    <lineage>
        <taxon>Eukaryota</taxon>
        <taxon>Fungi</taxon>
        <taxon>Dikarya</taxon>
        <taxon>Basidiomycota</taxon>
        <taxon>Agaricomycotina</taxon>
        <taxon>Agaricomycetes</taxon>
        <taxon>Phallomycetidae</taxon>
        <taxon>Geastrales</taxon>
        <taxon>Sphaerobolaceae</taxon>
        <taxon>Sphaerobolus</taxon>
    </lineage>
</organism>
<dbReference type="AlphaFoldDB" id="A0A0C9W0X0"/>
<comment type="similarity">
    <text evidence="1">Belongs to the cullin family.</text>
</comment>
<dbReference type="OrthoDB" id="27073at2759"/>
<evidence type="ECO:0000313" key="4">
    <source>
        <dbReference type="EMBL" id="KIJ45105.1"/>
    </source>
</evidence>
<proteinExistence type="inferred from homology"/>
<keyword evidence="5" id="KW-1185">Reference proteome</keyword>
<evidence type="ECO:0000256" key="2">
    <source>
        <dbReference type="SAM" id="MobiDB-lite"/>
    </source>
</evidence>
<feature type="domain" description="Cullin N-terminal" evidence="3">
    <location>
        <begin position="42"/>
        <end position="170"/>
    </location>
</feature>
<feature type="region of interest" description="Disordered" evidence="2">
    <location>
        <begin position="1"/>
        <end position="32"/>
    </location>
</feature>
<evidence type="ECO:0000256" key="1">
    <source>
        <dbReference type="ARBA" id="ARBA00006019"/>
    </source>
</evidence>
<gene>
    <name evidence="4" type="ORF">M422DRAFT_29956</name>
</gene>
<sequence length="342" mass="37527">MNTSFTESARGSNAGSSRAHTTTLRNPDQGSANPAASLAALWNYLEPALHHILCSPSTTPGKAPSIDVAYHVGIHTAVYNYFTSQSESPANYVPSRPNGKGKEVSSSGTDLYQQLDRYFADIAQENLLGAPPDDASLLEYYVPAFERYSTGIQSINRVLNYVNRHYVKRSVDEDKGWLRLTDVLESVAKAITAEDTREKISAKLREKRREELKRWGYVDGGSTELMAAAEACAEAASSLDRVVSVVSLGHRRWRIEVIDPLLAVPKGKGKKKKPSASTTGDKGPRGRLARSVKDLIEGPYALEPNSIRLVESLANSLRICGIRMDHPLRKKLDKFLASTKNG</sequence>
<evidence type="ECO:0000259" key="3">
    <source>
        <dbReference type="Pfam" id="PF00888"/>
    </source>
</evidence>
<feature type="region of interest" description="Disordered" evidence="2">
    <location>
        <begin position="87"/>
        <end position="107"/>
    </location>
</feature>
<dbReference type="Gene3D" id="1.20.1310.10">
    <property type="entry name" value="Cullin Repeats"/>
    <property type="match status" value="1"/>
</dbReference>
<protein>
    <recommendedName>
        <fullName evidence="3">Cullin N-terminal domain-containing protein</fullName>
    </recommendedName>
</protein>
<feature type="region of interest" description="Disordered" evidence="2">
    <location>
        <begin position="266"/>
        <end position="288"/>
    </location>
</feature>
<dbReference type="SUPFAM" id="SSF74788">
    <property type="entry name" value="Cullin repeat-like"/>
    <property type="match status" value="1"/>
</dbReference>